<organism evidence="2 3">
    <name type="scientific">Colletotrichum chlorophyti</name>
    <dbReference type="NCBI Taxonomy" id="708187"/>
    <lineage>
        <taxon>Eukaryota</taxon>
        <taxon>Fungi</taxon>
        <taxon>Dikarya</taxon>
        <taxon>Ascomycota</taxon>
        <taxon>Pezizomycotina</taxon>
        <taxon>Sordariomycetes</taxon>
        <taxon>Hypocreomycetidae</taxon>
        <taxon>Glomerellales</taxon>
        <taxon>Glomerellaceae</taxon>
        <taxon>Colletotrichum</taxon>
    </lineage>
</organism>
<dbReference type="STRING" id="708187.A0A1Q8RSP6"/>
<evidence type="ECO:0000259" key="1">
    <source>
        <dbReference type="SMART" id="SM00343"/>
    </source>
</evidence>
<dbReference type="GO" id="GO:0003676">
    <property type="term" value="F:nucleic acid binding"/>
    <property type="evidence" value="ECO:0007669"/>
    <property type="project" value="InterPro"/>
</dbReference>
<feature type="domain" description="CCHC-type" evidence="1">
    <location>
        <begin position="85"/>
        <end position="101"/>
    </location>
</feature>
<dbReference type="InterPro" id="IPR001878">
    <property type="entry name" value="Znf_CCHC"/>
</dbReference>
<accession>A0A1Q8RSP6</accession>
<name>A0A1Q8RSP6_9PEZI</name>
<reference evidence="2 3" key="1">
    <citation type="submission" date="2016-11" db="EMBL/GenBank/DDBJ databases">
        <title>Draft Genome Assembly of Colletotrichum chlorophyti a pathogen of herbaceous plants.</title>
        <authorList>
            <person name="Gan P."/>
            <person name="Narusaka M."/>
            <person name="Tsushima A."/>
            <person name="Narusaka Y."/>
            <person name="Takano Y."/>
            <person name="Shirasu K."/>
        </authorList>
    </citation>
    <scope>NUCLEOTIDE SEQUENCE [LARGE SCALE GENOMIC DNA]</scope>
    <source>
        <strain evidence="2 3">NTL11</strain>
    </source>
</reference>
<feature type="domain" description="CCHC-type" evidence="1">
    <location>
        <begin position="21"/>
        <end position="37"/>
    </location>
</feature>
<sequence length="200" mass="21506">MPAACFNCLSNSHAAAYCPAGCGHCGRDGHVTDRCTSAQRNRCKCAPFPQFHLVKNCAIRCGPECLGQHGGPGNHTPPAMVCSARCCMCGIPGHAGRDCHLKACRCNGQHLTIQHPQKQRACIVSDCPRWFCTKHCQHCGDELERLRAEKCRSCGAGQTPPASLHGINIIQNAPCELHEVEHTVRAAEADRGTATDIARG</sequence>
<dbReference type="OrthoDB" id="5192057at2759"/>
<gene>
    <name evidence="2" type="ORF">CCHL11_09286</name>
</gene>
<dbReference type="Proteomes" id="UP000186583">
    <property type="component" value="Unassembled WGS sequence"/>
</dbReference>
<protein>
    <recommendedName>
        <fullName evidence="1">CCHC-type domain-containing protein</fullName>
    </recommendedName>
</protein>
<feature type="domain" description="CCHC-type" evidence="1">
    <location>
        <begin position="4"/>
        <end position="20"/>
    </location>
</feature>
<evidence type="ECO:0000313" key="3">
    <source>
        <dbReference type="Proteomes" id="UP000186583"/>
    </source>
</evidence>
<comment type="caution">
    <text evidence="2">The sequence shown here is derived from an EMBL/GenBank/DDBJ whole genome shotgun (WGS) entry which is preliminary data.</text>
</comment>
<dbReference type="SMART" id="SM00343">
    <property type="entry name" value="ZnF_C2HC"/>
    <property type="match status" value="3"/>
</dbReference>
<dbReference type="GO" id="GO:0008270">
    <property type="term" value="F:zinc ion binding"/>
    <property type="evidence" value="ECO:0007669"/>
    <property type="project" value="InterPro"/>
</dbReference>
<evidence type="ECO:0000313" key="2">
    <source>
        <dbReference type="EMBL" id="OLN87345.1"/>
    </source>
</evidence>
<keyword evidence="3" id="KW-1185">Reference proteome</keyword>
<dbReference type="EMBL" id="MPGH01000100">
    <property type="protein sequence ID" value="OLN87345.1"/>
    <property type="molecule type" value="Genomic_DNA"/>
</dbReference>
<proteinExistence type="predicted"/>
<dbReference type="AlphaFoldDB" id="A0A1Q8RSP6"/>